<evidence type="ECO:0000259" key="1">
    <source>
        <dbReference type="Pfam" id="PF00078"/>
    </source>
</evidence>
<evidence type="ECO:0000313" key="3">
    <source>
        <dbReference type="Proteomes" id="UP000678393"/>
    </source>
</evidence>
<dbReference type="PANTHER" id="PTHR47027">
    <property type="entry name" value="REVERSE TRANSCRIPTASE DOMAIN-CONTAINING PROTEIN"/>
    <property type="match status" value="1"/>
</dbReference>
<name>A0A8S3YK26_9EUPU</name>
<reference evidence="2" key="1">
    <citation type="submission" date="2021-04" db="EMBL/GenBank/DDBJ databases">
        <authorList>
            <consortium name="Molecular Ecology Group"/>
        </authorList>
    </citation>
    <scope>NUCLEOTIDE SEQUENCE</scope>
</reference>
<gene>
    <name evidence="2" type="ORF">CUNI_LOCUS2917</name>
</gene>
<accession>A0A8S3YK26</accession>
<proteinExistence type="predicted"/>
<evidence type="ECO:0000313" key="2">
    <source>
        <dbReference type="EMBL" id="CAG5117359.1"/>
    </source>
</evidence>
<dbReference type="InterPro" id="IPR000477">
    <property type="entry name" value="RT_dom"/>
</dbReference>
<dbReference type="PANTHER" id="PTHR47027:SF20">
    <property type="entry name" value="REVERSE TRANSCRIPTASE-LIKE PROTEIN WITH RNA-DIRECTED DNA POLYMERASE DOMAIN"/>
    <property type="match status" value="1"/>
</dbReference>
<dbReference type="Proteomes" id="UP000678393">
    <property type="component" value="Unassembled WGS sequence"/>
</dbReference>
<feature type="domain" description="Reverse transcriptase" evidence="1">
    <location>
        <begin position="7"/>
        <end position="125"/>
    </location>
</feature>
<dbReference type="CDD" id="cd01650">
    <property type="entry name" value="RT_nLTR_like"/>
    <property type="match status" value="1"/>
</dbReference>
<dbReference type="Pfam" id="PF00078">
    <property type="entry name" value="RVT_1"/>
    <property type="match status" value="1"/>
</dbReference>
<sequence length="220" mass="25156">MYKNKVDRSDCNNSRGISLLCTVGKVLARIVLRRLKILGDRVYPESQSGFRGNRSTTDILFSIRQLQEKCREQNQPLYVAFIDLTKAFDLVSRKGLFNALRKIGCPPTLLSIIESFHTGTKGTINFDGETSEKILGLKWQDKVTNTEVLERAGTTTVFSLLNLRRLRWLGHTWRMEDGRVPKDIFCGELKTGRRCRGRPLLRYKDVCKRDINDTGIEADS</sequence>
<comment type="caution">
    <text evidence="2">The sequence shown here is derived from an EMBL/GenBank/DDBJ whole genome shotgun (WGS) entry which is preliminary data.</text>
</comment>
<organism evidence="2 3">
    <name type="scientific">Candidula unifasciata</name>
    <dbReference type="NCBI Taxonomy" id="100452"/>
    <lineage>
        <taxon>Eukaryota</taxon>
        <taxon>Metazoa</taxon>
        <taxon>Spiralia</taxon>
        <taxon>Lophotrochozoa</taxon>
        <taxon>Mollusca</taxon>
        <taxon>Gastropoda</taxon>
        <taxon>Heterobranchia</taxon>
        <taxon>Euthyneura</taxon>
        <taxon>Panpulmonata</taxon>
        <taxon>Eupulmonata</taxon>
        <taxon>Stylommatophora</taxon>
        <taxon>Helicina</taxon>
        <taxon>Helicoidea</taxon>
        <taxon>Geomitridae</taxon>
        <taxon>Candidula</taxon>
    </lineage>
</organism>
<dbReference type="OrthoDB" id="6241411at2759"/>
<keyword evidence="3" id="KW-1185">Reference proteome</keyword>
<protein>
    <recommendedName>
        <fullName evidence="1">Reverse transcriptase domain-containing protein</fullName>
    </recommendedName>
</protein>
<dbReference type="EMBL" id="CAJHNH020000391">
    <property type="protein sequence ID" value="CAG5117359.1"/>
    <property type="molecule type" value="Genomic_DNA"/>
</dbReference>
<dbReference type="AlphaFoldDB" id="A0A8S3YK26"/>